<sequence length="143" mass="15503">MSMSLPAALTPVLSGREAIIDALYRCVSAFADDAVFDLNGTIMDGIDAINAQCFASISKMDTTHYLTNIRINILDGSKAEVTCTALAQHYHGGEGMKAGAIPLLAGSFYWVDLVRDAGDGLWKVKKWKLKTSWGQGDWGVFKN</sequence>
<dbReference type="OrthoDB" id="2148716at2759"/>
<keyword evidence="3" id="KW-1185">Reference proteome</keyword>
<evidence type="ECO:0000313" key="2">
    <source>
        <dbReference type="EMBL" id="EED13338.1"/>
    </source>
</evidence>
<gene>
    <name evidence="2" type="ORF">TSTA_058270</name>
</gene>
<reference evidence="3" key="1">
    <citation type="journal article" date="2015" name="Genome Announc.">
        <title>Genome sequence of the AIDS-associated pathogen Penicillium marneffei (ATCC18224) and its near taxonomic relative Talaromyces stipitatus (ATCC10500).</title>
        <authorList>
            <person name="Nierman W.C."/>
            <person name="Fedorova-Abrams N.D."/>
            <person name="Andrianopoulos A."/>
        </authorList>
    </citation>
    <scope>NUCLEOTIDE SEQUENCE [LARGE SCALE GENOMIC DNA]</scope>
    <source>
        <strain evidence="3">ATCC 10500 / CBS 375.48 / QM 6759 / NRRL 1006</strain>
    </source>
</reference>
<dbReference type="AlphaFoldDB" id="B8MQD6"/>
<dbReference type="GeneID" id="8106429"/>
<dbReference type="Proteomes" id="UP000001745">
    <property type="component" value="Unassembled WGS sequence"/>
</dbReference>
<organism evidence="2 3">
    <name type="scientific">Talaromyces stipitatus (strain ATCC 10500 / CBS 375.48 / QM 6759 / NRRL 1006)</name>
    <name type="common">Penicillium stipitatum</name>
    <dbReference type="NCBI Taxonomy" id="441959"/>
    <lineage>
        <taxon>Eukaryota</taxon>
        <taxon>Fungi</taxon>
        <taxon>Dikarya</taxon>
        <taxon>Ascomycota</taxon>
        <taxon>Pezizomycotina</taxon>
        <taxon>Eurotiomycetes</taxon>
        <taxon>Eurotiomycetidae</taxon>
        <taxon>Eurotiales</taxon>
        <taxon>Trichocomaceae</taxon>
        <taxon>Talaromyces</taxon>
        <taxon>Talaromyces sect. Talaromyces</taxon>
    </lineage>
</organism>
<dbReference type="Gene3D" id="3.10.450.50">
    <property type="match status" value="1"/>
</dbReference>
<dbReference type="STRING" id="441959.B8MQD6"/>
<dbReference type="SUPFAM" id="SSF54427">
    <property type="entry name" value="NTF2-like"/>
    <property type="match status" value="1"/>
</dbReference>
<accession>B8MQD6</accession>
<dbReference type="InterPro" id="IPR032710">
    <property type="entry name" value="NTF2-like_dom_sf"/>
</dbReference>
<proteinExistence type="predicted"/>
<dbReference type="EMBL" id="EQ962659">
    <property type="protein sequence ID" value="EED13338.1"/>
    <property type="molecule type" value="Genomic_DNA"/>
</dbReference>
<protein>
    <recommendedName>
        <fullName evidence="1">SnoaL-like domain-containing protein</fullName>
    </recommendedName>
</protein>
<dbReference type="InterPro" id="IPR037401">
    <property type="entry name" value="SnoaL-like"/>
</dbReference>
<evidence type="ECO:0000313" key="3">
    <source>
        <dbReference type="Proteomes" id="UP000001745"/>
    </source>
</evidence>
<dbReference type="HOGENOM" id="CLU_106738_1_0_1"/>
<dbReference type="eggNOG" id="ENOG502S791">
    <property type="taxonomic scope" value="Eukaryota"/>
</dbReference>
<name>B8MQD6_TALSN</name>
<dbReference type="RefSeq" id="XP_002487449.1">
    <property type="nucleotide sequence ID" value="XM_002487404.1"/>
</dbReference>
<dbReference type="PhylomeDB" id="B8MQD6"/>
<feature type="domain" description="SnoaL-like" evidence="1">
    <location>
        <begin position="27"/>
        <end position="128"/>
    </location>
</feature>
<dbReference type="Pfam" id="PF13577">
    <property type="entry name" value="SnoaL_4"/>
    <property type="match status" value="1"/>
</dbReference>
<dbReference type="InParanoid" id="B8MQD6"/>
<evidence type="ECO:0000259" key="1">
    <source>
        <dbReference type="Pfam" id="PF13577"/>
    </source>
</evidence>
<dbReference type="VEuPathDB" id="FungiDB:TSTA_058270"/>
<dbReference type="OMA" id="LWKIKHW"/>